<dbReference type="SUPFAM" id="SSF116734">
    <property type="entry name" value="DNA methylase specificity domain"/>
    <property type="match status" value="1"/>
</dbReference>
<dbReference type="GO" id="GO:0009307">
    <property type="term" value="P:DNA restriction-modification system"/>
    <property type="evidence" value="ECO:0007669"/>
    <property type="project" value="UniProtKB-KW"/>
</dbReference>
<protein>
    <submittedName>
        <fullName evidence="5">Type I restriction modification DNA specificity domain protein</fullName>
    </submittedName>
</protein>
<dbReference type="InterPro" id="IPR052021">
    <property type="entry name" value="Type-I_RS_S_subunit"/>
</dbReference>
<dbReference type="InterPro" id="IPR044946">
    <property type="entry name" value="Restrct_endonuc_typeI_TRD_sf"/>
</dbReference>
<evidence type="ECO:0000256" key="1">
    <source>
        <dbReference type="ARBA" id="ARBA00010923"/>
    </source>
</evidence>
<name>A0A1J5PGV8_9ZZZZ</name>
<evidence type="ECO:0000313" key="5">
    <source>
        <dbReference type="EMBL" id="OIQ64491.1"/>
    </source>
</evidence>
<dbReference type="PANTHER" id="PTHR30408:SF12">
    <property type="entry name" value="TYPE I RESTRICTION ENZYME MJAVIII SPECIFICITY SUBUNIT"/>
    <property type="match status" value="1"/>
</dbReference>
<dbReference type="GO" id="GO:0003677">
    <property type="term" value="F:DNA binding"/>
    <property type="evidence" value="ECO:0007669"/>
    <property type="project" value="UniProtKB-KW"/>
</dbReference>
<comment type="similarity">
    <text evidence="1">Belongs to the type-I restriction system S methylase family.</text>
</comment>
<evidence type="ECO:0000259" key="4">
    <source>
        <dbReference type="Pfam" id="PF01420"/>
    </source>
</evidence>
<sequence>MWGVGMSEWIETTVGDLAASTRNALVGGPFGSNLVSKDYVDQGVPVIRGQNMGARWVLGDFAYVSTEKARSLSANTARPGDIVFTQRGTLGQVALVPNDPFDTYVVSQSQMKLTVDSKKADSLFLYYLFSSPVQQEYIRQNSIQVGVPHTNLGILRDTPVCIPKEVDAQKVIARYLGSLDDKIELNRRMNETLKPWPAPYSSPGSLISIPSVPRLAARAPTPSINASASPPNSLRCFQTASRTRSLGRFQKGGPFVDSTVSPTT</sequence>
<reference evidence="5" key="1">
    <citation type="submission" date="2016-10" db="EMBL/GenBank/DDBJ databases">
        <title>Sequence of Gallionella enrichment culture.</title>
        <authorList>
            <person name="Poehlein A."/>
            <person name="Muehling M."/>
            <person name="Daniel R."/>
        </authorList>
    </citation>
    <scope>NUCLEOTIDE SEQUENCE</scope>
</reference>
<dbReference type="Pfam" id="PF01420">
    <property type="entry name" value="Methylase_S"/>
    <property type="match status" value="1"/>
</dbReference>
<dbReference type="Gene3D" id="3.90.220.20">
    <property type="entry name" value="DNA methylase specificity domains"/>
    <property type="match status" value="1"/>
</dbReference>
<dbReference type="AlphaFoldDB" id="A0A1J5PGV8"/>
<dbReference type="EMBL" id="MLJW01008071">
    <property type="protein sequence ID" value="OIQ64491.1"/>
    <property type="molecule type" value="Genomic_DNA"/>
</dbReference>
<keyword evidence="2" id="KW-0680">Restriction system</keyword>
<comment type="caution">
    <text evidence="5">The sequence shown here is derived from an EMBL/GenBank/DDBJ whole genome shotgun (WGS) entry which is preliminary data.</text>
</comment>
<proteinExistence type="inferred from homology"/>
<evidence type="ECO:0000256" key="3">
    <source>
        <dbReference type="ARBA" id="ARBA00023125"/>
    </source>
</evidence>
<dbReference type="InterPro" id="IPR000055">
    <property type="entry name" value="Restrct_endonuc_typeI_TRD"/>
</dbReference>
<dbReference type="PANTHER" id="PTHR30408">
    <property type="entry name" value="TYPE-1 RESTRICTION ENZYME ECOKI SPECIFICITY PROTEIN"/>
    <property type="match status" value="1"/>
</dbReference>
<feature type="domain" description="Type I restriction modification DNA specificity" evidence="4">
    <location>
        <begin position="77"/>
        <end position="194"/>
    </location>
</feature>
<accession>A0A1J5PGV8</accession>
<evidence type="ECO:0000256" key="2">
    <source>
        <dbReference type="ARBA" id="ARBA00022747"/>
    </source>
</evidence>
<gene>
    <name evidence="5" type="ORF">GALL_539580</name>
</gene>
<organism evidence="5">
    <name type="scientific">mine drainage metagenome</name>
    <dbReference type="NCBI Taxonomy" id="410659"/>
    <lineage>
        <taxon>unclassified sequences</taxon>
        <taxon>metagenomes</taxon>
        <taxon>ecological metagenomes</taxon>
    </lineage>
</organism>
<keyword evidence="3" id="KW-0238">DNA-binding</keyword>